<accession>A0A9R1TR61</accession>
<dbReference type="OrthoDB" id="13601at2759"/>
<evidence type="ECO:0000256" key="4">
    <source>
        <dbReference type="ARBA" id="ARBA00023157"/>
    </source>
</evidence>
<proteinExistence type="inferred from homology"/>
<dbReference type="GO" id="GO:0005758">
    <property type="term" value="C:mitochondrial intermembrane space"/>
    <property type="evidence" value="ECO:0007669"/>
    <property type="project" value="TreeGrafter"/>
</dbReference>
<evidence type="ECO:0000256" key="3">
    <source>
        <dbReference type="ARBA" id="ARBA00023128"/>
    </source>
</evidence>
<gene>
    <name evidence="7" type="primary">LOC105272998</name>
</gene>
<dbReference type="KEGG" id="fas:105272998"/>
<evidence type="ECO:0000313" key="6">
    <source>
        <dbReference type="Proteomes" id="UP000694866"/>
    </source>
</evidence>
<dbReference type="PANTHER" id="PTHR15590">
    <property type="entry name" value="CX9C MOTIF-CONTAINING PROTEIN 4"/>
    <property type="match status" value="1"/>
</dbReference>
<evidence type="ECO:0000256" key="5">
    <source>
        <dbReference type="PIRSR" id="PIRSR627179-50"/>
    </source>
</evidence>
<protein>
    <submittedName>
        <fullName evidence="7">Cx9C motif-containing protein 4</fullName>
    </submittedName>
</protein>
<comment type="subcellular location">
    <subcellularLocation>
        <location evidence="1">Mitochondrion</location>
    </subcellularLocation>
</comment>
<feature type="disulfide bond" evidence="5">
    <location>
        <begin position="7"/>
        <end position="38"/>
    </location>
</feature>
<sequence length="84" mass="9667">MSKTDVCKKFACKLQTCLKDNVYQPARCEGVIEELRQCCMKHSENSVVCDGIDVSKPYEHNTVDYVSIIGDRSVHLFFFIILYL</sequence>
<comment type="similarity">
    <text evidence="2">Belongs to the CMC4 family.</text>
</comment>
<dbReference type="Pfam" id="PF08991">
    <property type="entry name" value="CMC4"/>
    <property type="match status" value="1"/>
</dbReference>
<dbReference type="GeneID" id="105272998"/>
<dbReference type="SUPFAM" id="SSF47072">
    <property type="entry name" value="Cysteine alpha-hairpin motif"/>
    <property type="match status" value="1"/>
</dbReference>
<keyword evidence="3" id="KW-0496">Mitochondrion</keyword>
<feature type="disulfide bond" evidence="5">
    <location>
        <begin position="17"/>
        <end position="28"/>
    </location>
</feature>
<keyword evidence="4 5" id="KW-1015">Disulfide bond</keyword>
<dbReference type="InterPro" id="IPR009069">
    <property type="entry name" value="Cys_alpha_HP_mot_SF"/>
</dbReference>
<dbReference type="AlphaFoldDB" id="A0A9R1TR61"/>
<dbReference type="Gene3D" id="1.10.287.1130">
    <property type="entry name" value="CytochromE C oxidase copper chaperone"/>
    <property type="match status" value="1"/>
</dbReference>
<keyword evidence="6" id="KW-1185">Reference proteome</keyword>
<dbReference type="InterPro" id="IPR027179">
    <property type="entry name" value="CMC4"/>
</dbReference>
<evidence type="ECO:0000256" key="1">
    <source>
        <dbReference type="ARBA" id="ARBA00004173"/>
    </source>
</evidence>
<dbReference type="PANTHER" id="PTHR15590:SF0">
    <property type="entry name" value="CX9C MOTIF-CONTAINING PROTEIN 4"/>
    <property type="match status" value="1"/>
</dbReference>
<dbReference type="Proteomes" id="UP000694866">
    <property type="component" value="Unplaced"/>
</dbReference>
<dbReference type="RefSeq" id="XP_011313536.1">
    <property type="nucleotide sequence ID" value="XM_011315234.1"/>
</dbReference>
<evidence type="ECO:0000313" key="7">
    <source>
        <dbReference type="RefSeq" id="XP_011313536.1"/>
    </source>
</evidence>
<evidence type="ECO:0000256" key="2">
    <source>
        <dbReference type="ARBA" id="ARBA00009858"/>
    </source>
</evidence>
<reference evidence="7" key="1">
    <citation type="submission" date="2025-08" db="UniProtKB">
        <authorList>
            <consortium name="RefSeq"/>
        </authorList>
    </citation>
    <scope>IDENTIFICATION</scope>
    <source>
        <strain evidence="7">USDA-PBARC FA_bdor</strain>
        <tissue evidence="7">Whole organism</tissue>
    </source>
</reference>
<organism evidence="6 7">
    <name type="scientific">Fopius arisanus</name>
    <dbReference type="NCBI Taxonomy" id="64838"/>
    <lineage>
        <taxon>Eukaryota</taxon>
        <taxon>Metazoa</taxon>
        <taxon>Ecdysozoa</taxon>
        <taxon>Arthropoda</taxon>
        <taxon>Hexapoda</taxon>
        <taxon>Insecta</taxon>
        <taxon>Pterygota</taxon>
        <taxon>Neoptera</taxon>
        <taxon>Endopterygota</taxon>
        <taxon>Hymenoptera</taxon>
        <taxon>Apocrita</taxon>
        <taxon>Ichneumonoidea</taxon>
        <taxon>Braconidae</taxon>
        <taxon>Opiinae</taxon>
        <taxon>Fopius</taxon>
    </lineage>
</organism>
<dbReference type="PROSITE" id="PS51808">
    <property type="entry name" value="CHCH"/>
    <property type="match status" value="1"/>
</dbReference>
<feature type="disulfide bond" evidence="5">
    <location>
        <begin position="39"/>
        <end position="49"/>
    </location>
</feature>
<name>A0A9R1TR61_9HYME</name>